<feature type="non-terminal residue" evidence="12">
    <location>
        <position position="1"/>
    </location>
</feature>
<dbReference type="GO" id="GO:0070006">
    <property type="term" value="F:metalloaminopeptidase activity"/>
    <property type="evidence" value="ECO:0007669"/>
    <property type="project" value="TreeGrafter"/>
</dbReference>
<feature type="site" description="Transition state stabilizer" evidence="9">
    <location>
        <position position="350"/>
    </location>
</feature>
<dbReference type="GO" id="GO:0005737">
    <property type="term" value="C:cytoplasm"/>
    <property type="evidence" value="ECO:0007669"/>
    <property type="project" value="TreeGrafter"/>
</dbReference>
<dbReference type="Proteomes" id="UP000720189">
    <property type="component" value="Unassembled WGS sequence"/>
</dbReference>
<evidence type="ECO:0000256" key="5">
    <source>
        <dbReference type="ARBA" id="ARBA00022833"/>
    </source>
</evidence>
<feature type="active site" description="Proton acceptor" evidence="7">
    <location>
        <position position="265"/>
    </location>
</feature>
<dbReference type="Gene3D" id="1.10.390.10">
    <property type="entry name" value="Neutral Protease Domain 2"/>
    <property type="match status" value="1"/>
</dbReference>
<dbReference type="InterPro" id="IPR045357">
    <property type="entry name" value="Aminopeptidase_N-like_N"/>
</dbReference>
<dbReference type="GO" id="GO:0042277">
    <property type="term" value="F:peptide binding"/>
    <property type="evidence" value="ECO:0007669"/>
    <property type="project" value="TreeGrafter"/>
</dbReference>
<dbReference type="EMBL" id="JAGMUX010000033">
    <property type="protein sequence ID" value="KAH7208424.1"/>
    <property type="molecule type" value="Genomic_DNA"/>
</dbReference>
<evidence type="ECO:0000256" key="4">
    <source>
        <dbReference type="ARBA" id="ARBA00022801"/>
    </source>
</evidence>
<feature type="binding site" evidence="8">
    <location>
        <position position="268"/>
    </location>
    <ligand>
        <name>Zn(2+)</name>
        <dbReference type="ChEBI" id="CHEBI:29105"/>
        <note>catalytic</note>
    </ligand>
</feature>
<name>A0A9P9FXK3_FUSRE</name>
<dbReference type="GO" id="GO:0006508">
    <property type="term" value="P:proteolysis"/>
    <property type="evidence" value="ECO:0007669"/>
    <property type="project" value="UniProtKB-KW"/>
</dbReference>
<dbReference type="PRINTS" id="PR00756">
    <property type="entry name" value="ALADIPTASE"/>
</dbReference>
<evidence type="ECO:0000256" key="8">
    <source>
        <dbReference type="PIRSR" id="PIRSR634016-3"/>
    </source>
</evidence>
<keyword evidence="3 8" id="KW-0479">Metal-binding</keyword>
<keyword evidence="5 8" id="KW-0862">Zinc</keyword>
<evidence type="ECO:0000259" key="11">
    <source>
        <dbReference type="Pfam" id="PF17900"/>
    </source>
</evidence>
<keyword evidence="2" id="KW-0645">Protease</keyword>
<feature type="binding site" evidence="8">
    <location>
        <position position="287"/>
    </location>
    <ligand>
        <name>Zn(2+)</name>
        <dbReference type="ChEBI" id="CHEBI:29105"/>
        <note>catalytic</note>
    </ligand>
</feature>
<dbReference type="Gene3D" id="2.60.40.1730">
    <property type="entry name" value="tricorn interacting facor f3 domain"/>
    <property type="match status" value="1"/>
</dbReference>
<dbReference type="RefSeq" id="XP_046041327.1">
    <property type="nucleotide sequence ID" value="XM_046189092.1"/>
</dbReference>
<dbReference type="SUPFAM" id="SSF63737">
    <property type="entry name" value="Leukotriene A4 hydrolase N-terminal domain"/>
    <property type="match status" value="1"/>
</dbReference>
<evidence type="ECO:0000256" key="9">
    <source>
        <dbReference type="PIRSR" id="PIRSR634016-4"/>
    </source>
</evidence>
<sequence length="577" mass="66098">IIKDIILIILNTAKNLIIYKSLIYLQAKDSDKIYKPSATRDINAETLTATLDETLSAGKRAALTLEFNGTINDDPKGLYRSPFTNSQGQTEYIVTTQFELAYARRAFPCFDEPALKAKFIVTLKTNDNLVCLSNTDSRRLDDTTLEFDQTPPMSTYLLAFVFGDLRCHTNTNFSAPVRIWLTPDQNLSHASLAGQIAAQSLEYFEEEFSCKYPLSKLDVVAVSNFAYGAAESWGLIIAKDENLLWDKESHTPNIKVTIIGVLVHEIVHQWLGNLVTWAWWDDWWLKEGLVALIANQRCAQLFRESGLTGASAFRLTPDLRHGLPDWTHPVKVPVTSPNDFYETTITYKSYQRSQYILNMVQNYVTDSIFRQGIRDFIEKHQFGNVCANHLWKVLAQLGHTQIGNVASFWAETDGYSVIEVTEDDNKGAIRVKQSLFRRTTDMTKNQIIRPMFMTIKTRNEVQHHLIQWEDDHEYEVDLLFYKLNLNNVAPYYTLYTEERLLELARQFGNGLIDTNGMLGLLAETTILTTAGYQSSRTLLSFIKSLNHINKSIIELDINIFRRSIKLRYLNPKIKKRS</sequence>
<feature type="domain" description="Aminopeptidase N-like N-terminal" evidence="11">
    <location>
        <begin position="8"/>
        <end position="157"/>
    </location>
</feature>
<evidence type="ECO:0000256" key="2">
    <source>
        <dbReference type="ARBA" id="ARBA00022670"/>
    </source>
</evidence>
<dbReference type="InterPro" id="IPR001930">
    <property type="entry name" value="Peptidase_M1"/>
</dbReference>
<evidence type="ECO:0000256" key="7">
    <source>
        <dbReference type="PIRSR" id="PIRSR634016-1"/>
    </source>
</evidence>
<dbReference type="GO" id="GO:0008270">
    <property type="term" value="F:zinc ion binding"/>
    <property type="evidence" value="ECO:0007669"/>
    <property type="project" value="InterPro"/>
</dbReference>
<organism evidence="12 13">
    <name type="scientific">Fusarium redolens</name>
    <dbReference type="NCBI Taxonomy" id="48865"/>
    <lineage>
        <taxon>Eukaryota</taxon>
        <taxon>Fungi</taxon>
        <taxon>Dikarya</taxon>
        <taxon>Ascomycota</taxon>
        <taxon>Pezizomycotina</taxon>
        <taxon>Sordariomycetes</taxon>
        <taxon>Hypocreomycetidae</taxon>
        <taxon>Hypocreales</taxon>
        <taxon>Nectriaceae</taxon>
        <taxon>Fusarium</taxon>
        <taxon>Fusarium redolens species complex</taxon>
    </lineage>
</organism>
<dbReference type="PANTHER" id="PTHR11533:SF299">
    <property type="entry name" value="AMINOPEPTIDASE"/>
    <property type="match status" value="1"/>
</dbReference>
<evidence type="ECO:0000313" key="13">
    <source>
        <dbReference type="Proteomes" id="UP000720189"/>
    </source>
</evidence>
<evidence type="ECO:0000256" key="1">
    <source>
        <dbReference type="ARBA" id="ARBA00010136"/>
    </source>
</evidence>
<dbReference type="Pfam" id="PF17900">
    <property type="entry name" value="Peptidase_M1_N"/>
    <property type="match status" value="1"/>
</dbReference>
<dbReference type="Pfam" id="PF01433">
    <property type="entry name" value="Peptidase_M1"/>
    <property type="match status" value="1"/>
</dbReference>
<dbReference type="InterPro" id="IPR034016">
    <property type="entry name" value="M1_APN-typ"/>
</dbReference>
<keyword evidence="4" id="KW-0378">Hydrolase</keyword>
<comment type="caution">
    <text evidence="12">The sequence shown here is derived from an EMBL/GenBank/DDBJ whole genome shotgun (WGS) entry which is preliminary data.</text>
</comment>
<evidence type="ECO:0000313" key="12">
    <source>
        <dbReference type="EMBL" id="KAH7208424.1"/>
    </source>
</evidence>
<reference evidence="12" key="1">
    <citation type="journal article" date="2021" name="Nat. Commun.">
        <title>Genetic determinants of endophytism in the Arabidopsis root mycobiome.</title>
        <authorList>
            <person name="Mesny F."/>
            <person name="Miyauchi S."/>
            <person name="Thiergart T."/>
            <person name="Pickel B."/>
            <person name="Atanasova L."/>
            <person name="Karlsson M."/>
            <person name="Huettel B."/>
            <person name="Barry K.W."/>
            <person name="Haridas S."/>
            <person name="Chen C."/>
            <person name="Bauer D."/>
            <person name="Andreopoulos W."/>
            <person name="Pangilinan J."/>
            <person name="LaButti K."/>
            <person name="Riley R."/>
            <person name="Lipzen A."/>
            <person name="Clum A."/>
            <person name="Drula E."/>
            <person name="Henrissat B."/>
            <person name="Kohler A."/>
            <person name="Grigoriev I.V."/>
            <person name="Martin F.M."/>
            <person name="Hacquard S."/>
        </authorList>
    </citation>
    <scope>NUCLEOTIDE SEQUENCE</scope>
    <source>
        <strain evidence="12">MPI-CAGE-AT-0023</strain>
    </source>
</reference>
<dbReference type="SUPFAM" id="SSF55486">
    <property type="entry name" value="Metalloproteases ('zincins'), catalytic domain"/>
    <property type="match status" value="1"/>
</dbReference>
<feature type="binding site" evidence="8">
    <location>
        <position position="264"/>
    </location>
    <ligand>
        <name>Zn(2+)</name>
        <dbReference type="ChEBI" id="CHEBI:29105"/>
        <note>catalytic</note>
    </ligand>
</feature>
<gene>
    <name evidence="12" type="ORF">BKA55DRAFT_529662</name>
</gene>
<keyword evidence="6" id="KW-0482">Metalloprotease</keyword>
<dbReference type="PANTHER" id="PTHR11533">
    <property type="entry name" value="PROTEASE M1 ZINC METALLOPROTEASE"/>
    <property type="match status" value="1"/>
</dbReference>
<dbReference type="InterPro" id="IPR014782">
    <property type="entry name" value="Peptidase_M1_dom"/>
</dbReference>
<dbReference type="InterPro" id="IPR027268">
    <property type="entry name" value="Peptidase_M4/M1_CTD_sf"/>
</dbReference>
<dbReference type="InterPro" id="IPR050344">
    <property type="entry name" value="Peptidase_M1_aminopeptidases"/>
</dbReference>
<accession>A0A9P9FXK3</accession>
<comment type="cofactor">
    <cofactor evidence="8">
        <name>Zn(2+)</name>
        <dbReference type="ChEBI" id="CHEBI:29105"/>
    </cofactor>
    <text evidence="8">Binds 1 zinc ion per subunit.</text>
</comment>
<proteinExistence type="inferred from homology"/>
<protein>
    <submittedName>
        <fullName evidence="12">Peptidase family M1-domain-containing protein</fullName>
    </submittedName>
</protein>
<evidence type="ECO:0000256" key="3">
    <source>
        <dbReference type="ARBA" id="ARBA00022723"/>
    </source>
</evidence>
<dbReference type="OrthoDB" id="10031169at2759"/>
<dbReference type="GeneID" id="70219046"/>
<keyword evidence="13" id="KW-1185">Reference proteome</keyword>
<evidence type="ECO:0000259" key="10">
    <source>
        <dbReference type="Pfam" id="PF01433"/>
    </source>
</evidence>
<comment type="similarity">
    <text evidence="1">Belongs to the peptidase M1 family.</text>
</comment>
<dbReference type="InterPro" id="IPR042097">
    <property type="entry name" value="Aminopeptidase_N-like_N_sf"/>
</dbReference>
<evidence type="ECO:0000256" key="6">
    <source>
        <dbReference type="ARBA" id="ARBA00023049"/>
    </source>
</evidence>
<dbReference type="AlphaFoldDB" id="A0A9P9FXK3"/>
<dbReference type="CDD" id="cd09601">
    <property type="entry name" value="M1_APN-Q_like"/>
    <property type="match status" value="1"/>
</dbReference>
<dbReference type="GO" id="GO:0043171">
    <property type="term" value="P:peptide catabolic process"/>
    <property type="evidence" value="ECO:0007669"/>
    <property type="project" value="TreeGrafter"/>
</dbReference>
<feature type="domain" description="Peptidase M1 membrane alanine aminopeptidase" evidence="10">
    <location>
        <begin position="196"/>
        <end position="409"/>
    </location>
</feature>
<dbReference type="GO" id="GO:0016020">
    <property type="term" value="C:membrane"/>
    <property type="evidence" value="ECO:0007669"/>
    <property type="project" value="TreeGrafter"/>
</dbReference>